<dbReference type="PANTHER" id="PTHR10775:SF179">
    <property type="entry name" value="TRANSPOSON, EN_SPM-LIKE, TRANSPOSASE-ASSOCIATED DOMAIN PROTEIN"/>
    <property type="match status" value="1"/>
</dbReference>
<sequence length="195" mass="22420">MDRSWINSSQTSNENENGVKSFSTMLKYMFLIVLEGSIVKDGWTGKSFTELLELLKDVFLEGNILPNCNYEVKKILYMIGMDYKKIHVCPNDCILYGKQFEVMHECSKCGESQYKKKDGDCSSHVSTKGPSMELQHVTDSMQWKKIDNLFLDFSNKPRNLRICLAINRMNLHGNLVNIVHGLFYWGFTNCFLGCA</sequence>
<evidence type="ECO:0000313" key="2">
    <source>
        <dbReference type="Proteomes" id="UP000257109"/>
    </source>
</evidence>
<dbReference type="Pfam" id="PF02992">
    <property type="entry name" value="Transposase_21"/>
    <property type="match status" value="1"/>
</dbReference>
<proteinExistence type="predicted"/>
<dbReference type="EMBL" id="QJKJ01008409">
    <property type="protein sequence ID" value="RDX79870.1"/>
    <property type="molecule type" value="Genomic_DNA"/>
</dbReference>
<dbReference type="OrthoDB" id="1729146at2759"/>
<reference evidence="1" key="1">
    <citation type="submission" date="2018-05" db="EMBL/GenBank/DDBJ databases">
        <title>Draft genome of Mucuna pruriens seed.</title>
        <authorList>
            <person name="Nnadi N.E."/>
            <person name="Vos R."/>
            <person name="Hasami M.H."/>
            <person name="Devisetty U.K."/>
            <person name="Aguiy J.C."/>
        </authorList>
    </citation>
    <scope>NUCLEOTIDE SEQUENCE [LARGE SCALE GENOMIC DNA]</scope>
    <source>
        <strain evidence="1">JCA_2017</strain>
    </source>
</reference>
<protein>
    <submittedName>
        <fullName evidence="1">Uncharacterized protein</fullName>
    </submittedName>
</protein>
<dbReference type="AlphaFoldDB" id="A0A371FNV1"/>
<accession>A0A371FNV1</accession>
<name>A0A371FNV1_MUCPR</name>
<feature type="non-terminal residue" evidence="1">
    <location>
        <position position="1"/>
    </location>
</feature>
<dbReference type="PANTHER" id="PTHR10775">
    <property type="entry name" value="OS08G0208400 PROTEIN"/>
    <property type="match status" value="1"/>
</dbReference>
<evidence type="ECO:0000313" key="1">
    <source>
        <dbReference type="EMBL" id="RDX79870.1"/>
    </source>
</evidence>
<dbReference type="InterPro" id="IPR004242">
    <property type="entry name" value="Transposase_21"/>
</dbReference>
<gene>
    <name evidence="1" type="ORF">CR513_39660</name>
</gene>
<organism evidence="1 2">
    <name type="scientific">Mucuna pruriens</name>
    <name type="common">Velvet bean</name>
    <name type="synonym">Dolichos pruriens</name>
    <dbReference type="NCBI Taxonomy" id="157652"/>
    <lineage>
        <taxon>Eukaryota</taxon>
        <taxon>Viridiplantae</taxon>
        <taxon>Streptophyta</taxon>
        <taxon>Embryophyta</taxon>
        <taxon>Tracheophyta</taxon>
        <taxon>Spermatophyta</taxon>
        <taxon>Magnoliopsida</taxon>
        <taxon>eudicotyledons</taxon>
        <taxon>Gunneridae</taxon>
        <taxon>Pentapetalae</taxon>
        <taxon>rosids</taxon>
        <taxon>fabids</taxon>
        <taxon>Fabales</taxon>
        <taxon>Fabaceae</taxon>
        <taxon>Papilionoideae</taxon>
        <taxon>50 kb inversion clade</taxon>
        <taxon>NPAAA clade</taxon>
        <taxon>indigoferoid/millettioid clade</taxon>
        <taxon>Phaseoleae</taxon>
        <taxon>Mucuna</taxon>
    </lineage>
</organism>
<keyword evidence="2" id="KW-1185">Reference proteome</keyword>
<comment type="caution">
    <text evidence="1">The sequence shown here is derived from an EMBL/GenBank/DDBJ whole genome shotgun (WGS) entry which is preliminary data.</text>
</comment>
<dbReference type="Proteomes" id="UP000257109">
    <property type="component" value="Unassembled WGS sequence"/>
</dbReference>